<keyword evidence="8" id="KW-1185">Reference proteome</keyword>
<evidence type="ECO:0000256" key="4">
    <source>
        <dbReference type="ARBA" id="ARBA00022490"/>
    </source>
</evidence>
<dbReference type="PANTHER" id="PTHR13342:SF2">
    <property type="entry name" value="RAGULATOR COMPLEX PROTEIN LAMTOR5"/>
    <property type="match status" value="1"/>
</dbReference>
<dbReference type="Pfam" id="PF16672">
    <property type="entry name" value="LAMTOR5"/>
    <property type="match status" value="1"/>
</dbReference>
<dbReference type="Proteomes" id="UP001152747">
    <property type="component" value="Unassembled WGS sequence"/>
</dbReference>
<dbReference type="AlphaFoldDB" id="A0A9P1IHK4"/>
<name>A0A9P1IHK4_9PELO</name>
<evidence type="ECO:0000256" key="5">
    <source>
        <dbReference type="ARBA" id="ARBA00023228"/>
    </source>
</evidence>
<dbReference type="GO" id="GO:0005764">
    <property type="term" value="C:lysosome"/>
    <property type="evidence" value="ECO:0007669"/>
    <property type="project" value="UniProtKB-SubCell"/>
</dbReference>
<evidence type="ECO:0000256" key="3">
    <source>
        <dbReference type="ARBA" id="ARBA00007795"/>
    </source>
</evidence>
<evidence type="ECO:0000256" key="6">
    <source>
        <dbReference type="ARBA" id="ARBA00032692"/>
    </source>
</evidence>
<dbReference type="GO" id="GO:0071986">
    <property type="term" value="C:Ragulator complex"/>
    <property type="evidence" value="ECO:0007669"/>
    <property type="project" value="InterPro"/>
</dbReference>
<organism evidence="7 8">
    <name type="scientific">Caenorhabditis angaria</name>
    <dbReference type="NCBI Taxonomy" id="860376"/>
    <lineage>
        <taxon>Eukaryota</taxon>
        <taxon>Metazoa</taxon>
        <taxon>Ecdysozoa</taxon>
        <taxon>Nematoda</taxon>
        <taxon>Chromadorea</taxon>
        <taxon>Rhabditida</taxon>
        <taxon>Rhabditina</taxon>
        <taxon>Rhabditomorpha</taxon>
        <taxon>Rhabditoidea</taxon>
        <taxon>Rhabditidae</taxon>
        <taxon>Peloderinae</taxon>
        <taxon>Caenorhabditis</taxon>
    </lineage>
</organism>
<gene>
    <name evidence="7" type="ORF">CAMP_LOCUS7797</name>
</gene>
<evidence type="ECO:0000313" key="7">
    <source>
        <dbReference type="EMBL" id="CAI5445160.1"/>
    </source>
</evidence>
<keyword evidence="5" id="KW-0458">Lysosome</keyword>
<evidence type="ECO:0000256" key="1">
    <source>
        <dbReference type="ARBA" id="ARBA00004371"/>
    </source>
</evidence>
<dbReference type="OrthoDB" id="5779316at2759"/>
<comment type="caution">
    <text evidence="7">The sequence shown here is derived from an EMBL/GenBank/DDBJ whole genome shotgun (WGS) entry which is preliminary data.</text>
</comment>
<comment type="subcellular location">
    <subcellularLocation>
        <location evidence="2">Cytoplasm</location>
    </subcellularLocation>
    <subcellularLocation>
        <location evidence="1">Lysosome</location>
    </subcellularLocation>
</comment>
<dbReference type="PANTHER" id="PTHR13342">
    <property type="entry name" value="RAGULATOR COMPLEX PROTEIN LAMTOR5"/>
    <property type="match status" value="1"/>
</dbReference>
<dbReference type="GO" id="GO:1904263">
    <property type="term" value="P:positive regulation of TORC1 signaling"/>
    <property type="evidence" value="ECO:0007669"/>
    <property type="project" value="TreeGrafter"/>
</dbReference>
<dbReference type="GO" id="GO:0071230">
    <property type="term" value="P:cellular response to amino acid stimulus"/>
    <property type="evidence" value="ECO:0007669"/>
    <property type="project" value="TreeGrafter"/>
</dbReference>
<dbReference type="EMBL" id="CANHGI010000003">
    <property type="protein sequence ID" value="CAI5445160.1"/>
    <property type="molecule type" value="Genomic_DNA"/>
</dbReference>
<keyword evidence="4" id="KW-0963">Cytoplasm</keyword>
<comment type="similarity">
    <text evidence="3">Belongs to the LAMTOR5 family.</text>
</comment>
<dbReference type="GO" id="GO:0005085">
    <property type="term" value="F:guanyl-nucleotide exchange factor activity"/>
    <property type="evidence" value="ECO:0007669"/>
    <property type="project" value="TreeGrafter"/>
</dbReference>
<dbReference type="InterPro" id="IPR024135">
    <property type="entry name" value="LAMTOR5"/>
</dbReference>
<accession>A0A9P1IHK4</accession>
<dbReference type="GO" id="GO:0043066">
    <property type="term" value="P:negative regulation of apoptotic process"/>
    <property type="evidence" value="ECO:0007669"/>
    <property type="project" value="InterPro"/>
</dbReference>
<evidence type="ECO:0000313" key="8">
    <source>
        <dbReference type="Proteomes" id="UP001152747"/>
    </source>
</evidence>
<sequence length="91" mass="9756">MEAKLNQNIQKMMTHVGANGVCVADINGLPMISKGNLDSRIAASSTLMMSDARNFSNSTKNENPIITLHSTNGSKLTIVNKLGETVTLHSK</sequence>
<protein>
    <recommendedName>
        <fullName evidence="6">Late endosomal/lysosomal adaptor and MAPK and MTOR activator 5</fullName>
    </recommendedName>
</protein>
<reference evidence="7" key="1">
    <citation type="submission" date="2022-11" db="EMBL/GenBank/DDBJ databases">
        <authorList>
            <person name="Kikuchi T."/>
        </authorList>
    </citation>
    <scope>NUCLEOTIDE SEQUENCE</scope>
    <source>
        <strain evidence="7">PS1010</strain>
    </source>
</reference>
<proteinExistence type="inferred from homology"/>
<evidence type="ECO:0000256" key="2">
    <source>
        <dbReference type="ARBA" id="ARBA00004496"/>
    </source>
</evidence>
<dbReference type="Gene3D" id="3.30.450.30">
    <property type="entry name" value="Dynein light chain 2a, cytoplasmic"/>
    <property type="match status" value="1"/>
</dbReference>